<feature type="region of interest" description="Disordered" evidence="3">
    <location>
        <begin position="275"/>
        <end position="326"/>
    </location>
</feature>
<dbReference type="GO" id="GO:0005737">
    <property type="term" value="C:cytoplasm"/>
    <property type="evidence" value="ECO:0007669"/>
    <property type="project" value="TreeGrafter"/>
</dbReference>
<dbReference type="SMART" id="SM00233">
    <property type="entry name" value="PH"/>
    <property type="match status" value="1"/>
</dbReference>
<dbReference type="InterPro" id="IPR000198">
    <property type="entry name" value="RhoGAP_dom"/>
</dbReference>
<dbReference type="PROSITE" id="PS50195">
    <property type="entry name" value="PX"/>
    <property type="match status" value="1"/>
</dbReference>
<comment type="caution">
    <text evidence="7">The sequence shown here is derived from an EMBL/GenBank/DDBJ whole genome shotgun (WGS) entry which is preliminary data.</text>
</comment>
<feature type="compositionally biased region" description="Low complexity" evidence="3">
    <location>
        <begin position="673"/>
        <end position="692"/>
    </location>
</feature>
<feature type="compositionally biased region" description="Low complexity" evidence="3">
    <location>
        <begin position="788"/>
        <end position="808"/>
    </location>
</feature>
<feature type="compositionally biased region" description="Basic and acidic residues" evidence="3">
    <location>
        <begin position="817"/>
        <end position="826"/>
    </location>
</feature>
<evidence type="ECO:0008006" key="9">
    <source>
        <dbReference type="Google" id="ProtNLM"/>
    </source>
</evidence>
<feature type="region of interest" description="Disordered" evidence="3">
    <location>
        <begin position="172"/>
        <end position="241"/>
    </location>
</feature>
<feature type="compositionally biased region" description="Polar residues" evidence="3">
    <location>
        <begin position="648"/>
        <end position="664"/>
    </location>
</feature>
<dbReference type="InterPro" id="IPR011993">
    <property type="entry name" value="PH-like_dom_sf"/>
</dbReference>
<dbReference type="Gene3D" id="3.30.1520.10">
    <property type="entry name" value="Phox-like domain"/>
    <property type="match status" value="1"/>
</dbReference>
<keyword evidence="2" id="KW-0175">Coiled coil</keyword>
<dbReference type="OrthoDB" id="185175at2759"/>
<sequence length="1167" mass="128585">MSAPTVPYVSVEEFHQLRTQNEQLWKIIERQRTMIQNLQKENSHLAAERDGLQDNVNTFERARKQRASILFSPEALRAMTETDEEPSPMPPPRSPYRSNSSKPDQQQQPPQLPQLAHKEHLERQKGKQFNFSLDTSDTTLTAAATMPHQQTPTSPRNVILEKDAQTMQKFKTNTNTSTTGKPPPPSVVPVPSVSSPITTSTPIDESSLSSSFGSSTSSFLRPNSPPDAATLRGSNSNRSKRESHIFFTPPSFSADTPTLPSLDTGSIHHAYTAAPSTTAATPTNINNPRIPPPTTPTPTTPTAFGIPQQSQPLQGGHPMSSVSSLSSSSASSVVSSPFAGGITNIAVKVLGSTIRQNEKGREVISFILSVGKKPDEHNLEFEELWRVEKLYSHFLELDSKTCIKTGHRSVANRIAKLPDKALFTTNSPSKADRRKAALEHYLHHIVLLPLEDVSDLCEFLSTNVVDGDVMYSRTGRKEGYLTKRGKNFGGWKTRYFVLQGSSLEYYESKDGNHLGTIRLVNAQIGRQTPGTNPMAMADDGNNMYRHAFLIVEQKRSGSSQVARHILCAESDDDRDAWVDALFKNVSMDESTSFTDTMNGGGGPVMKKKTVVAGKSSLKQPSGESDFDKLRPSMMQDSSEIGVALSGPMNGSSESLPSAWPTSSHLPPPPIVFDQRTSLDQQQQQPTALQQPRTPHHLTRRSSMVNLLNTSNEEEIILPTRALSPSPSFGRESEDQLGDDVPEKKTKHKRMTFWGKKMFNSSNEALAVPSRPSPSSSSTTTATNGVDIPASTSSSVATASSTPAPATSSGFRGFLSRPSHESGRSSSKDTLQQAPPNPVFGVPLEESVRISRVSDTYQLPSVVFRCIEYLDAKKAVLEEGLYRLSGSNIMMKSLKQKFDLGNLPFIEGDINLLAAKEEYDVHAIAGLLKLWLRELPTSVLTREHRMDFLHVIDLLDRKDRVNELGRLVSLLPIANYTLLRALTAHLIQVVQHSDVNKMTMRNVSIVFSPTLGIPGTIFNLLMSEFDYIFWTTEDGDAAPRMMLDDENTVYETPTKVMEEEQPTTGNHHPSDPSIIVVDESNGNGGATTKLGRRPTLQLRDGRSNRNSVNYREAAPNAIVELEKHHPTHHHGQQLMLDEIEDDVNDLALVDDDYSIVSDDKLQPTAITI</sequence>
<evidence type="ECO:0000259" key="6">
    <source>
        <dbReference type="PROSITE" id="PS50238"/>
    </source>
</evidence>
<feature type="compositionally biased region" description="Low complexity" evidence="3">
    <location>
        <begin position="95"/>
        <end position="112"/>
    </location>
</feature>
<dbReference type="GO" id="GO:0035091">
    <property type="term" value="F:phosphatidylinositol binding"/>
    <property type="evidence" value="ECO:0007669"/>
    <property type="project" value="InterPro"/>
</dbReference>
<dbReference type="InterPro" id="IPR001849">
    <property type="entry name" value="PH_domain"/>
</dbReference>
<dbReference type="STRING" id="90262.A0A1X2IFK3"/>
<dbReference type="SUPFAM" id="SSF50729">
    <property type="entry name" value="PH domain-like"/>
    <property type="match status" value="1"/>
</dbReference>
<dbReference type="Gene3D" id="1.10.555.10">
    <property type="entry name" value="Rho GTPase activation protein"/>
    <property type="match status" value="1"/>
</dbReference>
<evidence type="ECO:0000259" key="4">
    <source>
        <dbReference type="PROSITE" id="PS50003"/>
    </source>
</evidence>
<name>A0A1X2IFK3_9FUNG</name>
<dbReference type="Gene3D" id="2.30.29.30">
    <property type="entry name" value="Pleckstrin-homology domain (PH domain)/Phosphotyrosine-binding domain (PTB)"/>
    <property type="match status" value="1"/>
</dbReference>
<feature type="region of interest" description="Disordered" evidence="3">
    <location>
        <begin position="764"/>
        <end position="838"/>
    </location>
</feature>
<feature type="region of interest" description="Disordered" evidence="3">
    <location>
        <begin position="642"/>
        <end position="701"/>
    </location>
</feature>
<evidence type="ECO:0000313" key="7">
    <source>
        <dbReference type="EMBL" id="ORZ14785.1"/>
    </source>
</evidence>
<evidence type="ECO:0000256" key="2">
    <source>
        <dbReference type="SAM" id="Coils"/>
    </source>
</evidence>
<dbReference type="InterPro" id="IPR050729">
    <property type="entry name" value="Rho-GAP"/>
</dbReference>
<dbReference type="Proteomes" id="UP000193560">
    <property type="component" value="Unassembled WGS sequence"/>
</dbReference>
<dbReference type="Pfam" id="PF00787">
    <property type="entry name" value="PX"/>
    <property type="match status" value="1"/>
</dbReference>
<proteinExistence type="predicted"/>
<dbReference type="GO" id="GO:0007165">
    <property type="term" value="P:signal transduction"/>
    <property type="evidence" value="ECO:0007669"/>
    <property type="project" value="InterPro"/>
</dbReference>
<feature type="compositionally biased region" description="Low complexity" evidence="3">
    <location>
        <begin position="189"/>
        <end position="220"/>
    </location>
</feature>
<dbReference type="PROSITE" id="PS50238">
    <property type="entry name" value="RHOGAP"/>
    <property type="match status" value="1"/>
</dbReference>
<protein>
    <recommendedName>
        <fullName evidence="9">RhoGAP-domain-containing protein</fullName>
    </recommendedName>
</protein>
<feature type="region of interest" description="Disordered" evidence="3">
    <location>
        <begin position="716"/>
        <end position="747"/>
    </location>
</feature>
<accession>A0A1X2IFK3</accession>
<dbReference type="FunFam" id="2.30.29.30:FF:000452">
    <property type="entry name" value="Rho GTPase activator (Bem3)"/>
    <property type="match status" value="1"/>
</dbReference>
<dbReference type="Pfam" id="PF00620">
    <property type="entry name" value="RhoGAP"/>
    <property type="match status" value="1"/>
</dbReference>
<dbReference type="CDD" id="cd06093">
    <property type="entry name" value="PX_domain"/>
    <property type="match status" value="1"/>
</dbReference>
<keyword evidence="8" id="KW-1185">Reference proteome</keyword>
<dbReference type="GO" id="GO:0005096">
    <property type="term" value="F:GTPase activator activity"/>
    <property type="evidence" value="ECO:0007669"/>
    <property type="project" value="UniProtKB-KW"/>
</dbReference>
<feature type="region of interest" description="Disordered" evidence="3">
    <location>
        <begin position="79"/>
        <end position="112"/>
    </location>
</feature>
<feature type="compositionally biased region" description="Low complexity" evidence="3">
    <location>
        <begin position="275"/>
        <end position="288"/>
    </location>
</feature>
<dbReference type="EMBL" id="MCGE01000014">
    <property type="protein sequence ID" value="ORZ14785.1"/>
    <property type="molecule type" value="Genomic_DNA"/>
</dbReference>
<feature type="region of interest" description="Disordered" evidence="3">
    <location>
        <begin position="1056"/>
        <end position="1109"/>
    </location>
</feature>
<dbReference type="InterPro" id="IPR001683">
    <property type="entry name" value="PX_dom"/>
</dbReference>
<dbReference type="SUPFAM" id="SSF64268">
    <property type="entry name" value="PX domain"/>
    <property type="match status" value="1"/>
</dbReference>
<feature type="domain" description="Rho-GAP" evidence="6">
    <location>
        <begin position="841"/>
        <end position="1049"/>
    </location>
</feature>
<dbReference type="PROSITE" id="PS50003">
    <property type="entry name" value="PH_DOMAIN"/>
    <property type="match status" value="1"/>
</dbReference>
<evidence type="ECO:0000256" key="3">
    <source>
        <dbReference type="SAM" id="MobiDB-lite"/>
    </source>
</evidence>
<feature type="compositionally biased region" description="Pro residues" evidence="3">
    <location>
        <begin position="289"/>
        <end position="299"/>
    </location>
</feature>
<evidence type="ECO:0000256" key="1">
    <source>
        <dbReference type="ARBA" id="ARBA00022468"/>
    </source>
</evidence>
<dbReference type="PANTHER" id="PTHR23176">
    <property type="entry name" value="RHO/RAC/CDC GTPASE-ACTIVATING PROTEIN"/>
    <property type="match status" value="1"/>
</dbReference>
<feature type="domain" description="PX" evidence="5">
    <location>
        <begin position="344"/>
        <end position="467"/>
    </location>
</feature>
<reference evidence="7 8" key="1">
    <citation type="submission" date="2016-07" db="EMBL/GenBank/DDBJ databases">
        <title>Pervasive Adenine N6-methylation of Active Genes in Fungi.</title>
        <authorList>
            <consortium name="DOE Joint Genome Institute"/>
            <person name="Mondo S.J."/>
            <person name="Dannebaum R.O."/>
            <person name="Kuo R.C."/>
            <person name="Labutti K."/>
            <person name="Haridas S."/>
            <person name="Kuo A."/>
            <person name="Salamov A."/>
            <person name="Ahrendt S.R."/>
            <person name="Lipzen A."/>
            <person name="Sullivan W."/>
            <person name="Andreopoulos W.B."/>
            <person name="Clum A."/>
            <person name="Lindquist E."/>
            <person name="Daum C."/>
            <person name="Ramamoorthy G.K."/>
            <person name="Gryganskyi A."/>
            <person name="Culley D."/>
            <person name="Magnuson J.K."/>
            <person name="James T.Y."/>
            <person name="O'Malley M.A."/>
            <person name="Stajich J.E."/>
            <person name="Spatafora J.W."/>
            <person name="Visel A."/>
            <person name="Grigoriev I.V."/>
        </authorList>
    </citation>
    <scope>NUCLEOTIDE SEQUENCE [LARGE SCALE GENOMIC DNA]</scope>
    <source>
        <strain evidence="7 8">NRRL 1336</strain>
    </source>
</reference>
<feature type="domain" description="PH" evidence="4">
    <location>
        <begin position="474"/>
        <end position="586"/>
    </location>
</feature>
<dbReference type="SMART" id="SM00324">
    <property type="entry name" value="RhoGAP"/>
    <property type="match status" value="1"/>
</dbReference>
<dbReference type="InterPro" id="IPR036871">
    <property type="entry name" value="PX_dom_sf"/>
</dbReference>
<feature type="coiled-coil region" evidence="2">
    <location>
        <begin position="28"/>
        <end position="55"/>
    </location>
</feature>
<organism evidence="7 8">
    <name type="scientific">Absidia repens</name>
    <dbReference type="NCBI Taxonomy" id="90262"/>
    <lineage>
        <taxon>Eukaryota</taxon>
        <taxon>Fungi</taxon>
        <taxon>Fungi incertae sedis</taxon>
        <taxon>Mucoromycota</taxon>
        <taxon>Mucoromycotina</taxon>
        <taxon>Mucoromycetes</taxon>
        <taxon>Mucorales</taxon>
        <taxon>Cunninghamellaceae</taxon>
        <taxon>Absidia</taxon>
    </lineage>
</organism>
<evidence type="ECO:0000259" key="5">
    <source>
        <dbReference type="PROSITE" id="PS50195"/>
    </source>
</evidence>
<dbReference type="AlphaFoldDB" id="A0A1X2IFK3"/>
<dbReference type="PANTHER" id="PTHR23176:SF129">
    <property type="entry name" value="RHO GTPASE ACTIVATING PROTEIN AT 16F, ISOFORM E-RELATED"/>
    <property type="match status" value="1"/>
</dbReference>
<evidence type="ECO:0000313" key="8">
    <source>
        <dbReference type="Proteomes" id="UP000193560"/>
    </source>
</evidence>
<dbReference type="InterPro" id="IPR008936">
    <property type="entry name" value="Rho_GTPase_activation_prot"/>
</dbReference>
<gene>
    <name evidence="7" type="ORF">BCR42DRAFT_393574</name>
</gene>
<dbReference type="CDD" id="cd13277">
    <property type="entry name" value="PH_Bem3"/>
    <property type="match status" value="1"/>
</dbReference>
<dbReference type="Pfam" id="PF00169">
    <property type="entry name" value="PH"/>
    <property type="match status" value="1"/>
</dbReference>
<keyword evidence="1" id="KW-0343">GTPase activation</keyword>
<dbReference type="SUPFAM" id="SSF48350">
    <property type="entry name" value="GTPase activation domain, GAP"/>
    <property type="match status" value="1"/>
</dbReference>
<feature type="compositionally biased region" description="Low complexity" evidence="3">
    <location>
        <begin position="768"/>
        <end position="780"/>
    </location>
</feature>